<keyword evidence="4" id="KW-1003">Cell membrane</keyword>
<evidence type="ECO:0000256" key="1">
    <source>
        <dbReference type="ARBA" id="ARBA00003161"/>
    </source>
</evidence>
<comment type="similarity">
    <text evidence="3 10">Belongs to the GSP I family.</text>
</comment>
<dbReference type="RefSeq" id="WP_072081957.1">
    <property type="nucleotide sequence ID" value="NZ_CABHYG010000022.1"/>
</dbReference>
<dbReference type="InterPro" id="IPR010052">
    <property type="entry name" value="T2SS_protein-GspI"/>
</dbReference>
<keyword evidence="9 10" id="KW-0472">Membrane</keyword>
<dbReference type="PANTHER" id="PTHR38779">
    <property type="entry name" value="TYPE II SECRETION SYSTEM PROTEIN I-RELATED"/>
    <property type="match status" value="1"/>
</dbReference>
<accession>A0ABW9F2A0</accession>
<keyword evidence="6 10" id="KW-0997">Cell inner membrane</keyword>
<evidence type="ECO:0000256" key="2">
    <source>
        <dbReference type="ARBA" id="ARBA00004377"/>
    </source>
</evidence>
<reference evidence="12 13" key="1">
    <citation type="journal article" date="2024" name="Infect. Genet. Evol.">
        <title>Characteristics and comparative genome analysis of Yersinia enterocolitica and related species associated with human infections in Switzerland 2019-2023.</title>
        <authorList>
            <person name="Stevens M.J.A."/>
            <person name="Horlbog J.A."/>
            <person name="Diethelm A."/>
            <person name="Stephan R."/>
            <person name="Nuesch-Inderbinen M."/>
        </authorList>
    </citation>
    <scope>NUCLEOTIDE SEQUENCE [LARGE SCALE GENOMIC DNA]</scope>
    <source>
        <strain evidence="12 13">N20-0302</strain>
    </source>
</reference>
<dbReference type="InterPro" id="IPR003413">
    <property type="entry name" value="T2SS_GspI_C"/>
</dbReference>
<evidence type="ECO:0000256" key="6">
    <source>
        <dbReference type="ARBA" id="ARBA00022519"/>
    </source>
</evidence>
<gene>
    <name evidence="12" type="primary">gspI</name>
    <name evidence="12" type="ORF">WFP14_17110</name>
</gene>
<dbReference type="InterPro" id="IPR012902">
    <property type="entry name" value="N_methyl_site"/>
</dbReference>
<dbReference type="Gene3D" id="3.30.1300.30">
    <property type="entry name" value="GSPII I/J protein-like"/>
    <property type="match status" value="1"/>
</dbReference>
<feature type="transmembrane region" description="Helical" evidence="10">
    <location>
        <begin position="12"/>
        <end position="37"/>
    </location>
</feature>
<dbReference type="PANTHER" id="PTHR38779:SF2">
    <property type="entry name" value="TYPE II SECRETION SYSTEM PROTEIN I-RELATED"/>
    <property type="match status" value="1"/>
</dbReference>
<sequence>MYISKKDISLKYKLGFTLLESMLSMLIFSIIGIGVMATTSVQLTRVKDFEDKIIASWVAENVLAEIKLLKTVQTEDWLTGSYVVLNKKWYWQSKEKKNNTIDIITVEVRRNKSSLHPEFILEGYHVINE</sequence>
<proteinExistence type="inferred from homology"/>
<comment type="caution">
    <text evidence="12">The sequence shown here is derived from an EMBL/GenBank/DDBJ whole genome shotgun (WGS) entry which is preliminary data.</text>
</comment>
<dbReference type="EMBL" id="JBBEST010000010">
    <property type="protein sequence ID" value="MFM1348269.1"/>
    <property type="molecule type" value="Genomic_DNA"/>
</dbReference>
<evidence type="ECO:0000259" key="11">
    <source>
        <dbReference type="Pfam" id="PF02501"/>
    </source>
</evidence>
<dbReference type="SUPFAM" id="SSF54523">
    <property type="entry name" value="Pili subunits"/>
    <property type="match status" value="1"/>
</dbReference>
<evidence type="ECO:0000256" key="3">
    <source>
        <dbReference type="ARBA" id="ARBA00008358"/>
    </source>
</evidence>
<feature type="domain" description="Type II secretion system protein GspI C-terminal" evidence="11">
    <location>
        <begin position="50"/>
        <end position="124"/>
    </location>
</feature>
<keyword evidence="5 10" id="KW-0488">Methylation</keyword>
<evidence type="ECO:0000256" key="5">
    <source>
        <dbReference type="ARBA" id="ARBA00022481"/>
    </source>
</evidence>
<dbReference type="Pfam" id="PF07963">
    <property type="entry name" value="N_methyl"/>
    <property type="match status" value="1"/>
</dbReference>
<evidence type="ECO:0000256" key="7">
    <source>
        <dbReference type="ARBA" id="ARBA00022692"/>
    </source>
</evidence>
<evidence type="ECO:0000256" key="8">
    <source>
        <dbReference type="ARBA" id="ARBA00022989"/>
    </source>
</evidence>
<protein>
    <recommendedName>
        <fullName evidence="10">Type II secretion system protein I</fullName>
        <shortName evidence="10">T2SS minor pseudopilin I</shortName>
    </recommendedName>
</protein>
<comment type="subcellular location">
    <subcellularLocation>
        <location evidence="2 10">Cell inner membrane</location>
        <topology evidence="2 10">Single-pass membrane protein</topology>
    </subcellularLocation>
</comment>
<comment type="PTM">
    <text evidence="10">Cleaved by prepilin peptidase.</text>
</comment>
<evidence type="ECO:0000313" key="13">
    <source>
        <dbReference type="Proteomes" id="UP001629523"/>
    </source>
</evidence>
<dbReference type="NCBIfam" id="TIGR02532">
    <property type="entry name" value="IV_pilin_GFxxxE"/>
    <property type="match status" value="1"/>
</dbReference>
<dbReference type="GeneID" id="93972827"/>
<evidence type="ECO:0000256" key="9">
    <source>
        <dbReference type="ARBA" id="ARBA00023136"/>
    </source>
</evidence>
<dbReference type="InterPro" id="IPR045584">
    <property type="entry name" value="Pilin-like"/>
</dbReference>
<dbReference type="Pfam" id="PF02501">
    <property type="entry name" value="T2SSI"/>
    <property type="match status" value="1"/>
</dbReference>
<dbReference type="Proteomes" id="UP001629523">
    <property type="component" value="Unassembled WGS sequence"/>
</dbReference>
<evidence type="ECO:0000313" key="12">
    <source>
        <dbReference type="EMBL" id="MFM1348269.1"/>
    </source>
</evidence>
<evidence type="ECO:0000256" key="10">
    <source>
        <dbReference type="RuleBase" id="RU368030"/>
    </source>
</evidence>
<comment type="function">
    <text evidence="1">Component of the type II secretion system required for the energy-dependent secretion of extracellular factors such as proteases and toxins from the periplasm. Part of the pseudopilus tip complex that is critical for the recognition and binding of secretion substrates.</text>
</comment>
<keyword evidence="13" id="KW-1185">Reference proteome</keyword>
<evidence type="ECO:0000256" key="4">
    <source>
        <dbReference type="ARBA" id="ARBA00022475"/>
    </source>
</evidence>
<organism evidence="12 13">
    <name type="scientific">Yersinia proxima</name>
    <dbReference type="NCBI Taxonomy" id="2890316"/>
    <lineage>
        <taxon>Bacteria</taxon>
        <taxon>Pseudomonadati</taxon>
        <taxon>Pseudomonadota</taxon>
        <taxon>Gammaproteobacteria</taxon>
        <taxon>Enterobacterales</taxon>
        <taxon>Yersiniaceae</taxon>
        <taxon>Yersinia</taxon>
    </lineage>
</organism>
<keyword evidence="7 10" id="KW-0812">Transmembrane</keyword>
<name>A0ABW9F2A0_9GAMM</name>
<keyword evidence="8 10" id="KW-1133">Transmembrane helix</keyword>
<comment type="subunit">
    <text evidence="10">Type II secretion is composed of four main components: the outer membrane complex, the inner membrane complex, the cytoplasmic secretion ATPase and the periplasm-spanning pseudopilus.</text>
</comment>
<dbReference type="NCBIfam" id="TIGR01707">
    <property type="entry name" value="gspI"/>
    <property type="match status" value="1"/>
</dbReference>